<sequence>MNKGVGVGVGGGVGVGLGGAGSGPTAAAAAAAAQKQKTLLQRVDTDITNIVDNFSHLVNVARVNDPPVKNSQEAFMMEMRAARMVYNQWTTASPKEKERKRKKRKKEKEKRTNFCVLFLGRKEHDVHHYT</sequence>
<accession>A0A1U7YQS2</accession>
<evidence type="ECO:0000313" key="7">
    <source>
        <dbReference type="RefSeq" id="XP_010242439.1"/>
    </source>
</evidence>
<dbReference type="GO" id="GO:0006357">
    <property type="term" value="P:regulation of transcription by RNA polymerase II"/>
    <property type="evidence" value="ECO:0007669"/>
    <property type="project" value="InterPro"/>
</dbReference>
<evidence type="ECO:0000256" key="1">
    <source>
        <dbReference type="ARBA" id="ARBA00004123"/>
    </source>
</evidence>
<dbReference type="AlphaFoldDB" id="A0A1U7YQS2"/>
<evidence type="ECO:0000256" key="2">
    <source>
        <dbReference type="ARBA" id="ARBA00023015"/>
    </source>
</evidence>
<comment type="subcellular location">
    <subcellularLocation>
        <location evidence="1">Nucleus</location>
    </subcellularLocation>
</comment>
<evidence type="ECO:0000256" key="3">
    <source>
        <dbReference type="ARBA" id="ARBA00023163"/>
    </source>
</evidence>
<feature type="region of interest" description="Disordered" evidence="5">
    <location>
        <begin position="88"/>
        <end position="110"/>
    </location>
</feature>
<feature type="compositionally biased region" description="Basic residues" evidence="5">
    <location>
        <begin position="98"/>
        <end position="108"/>
    </location>
</feature>
<keyword evidence="6" id="KW-1185">Reference proteome</keyword>
<dbReference type="RefSeq" id="XP_010242439.1">
    <property type="nucleotide sequence ID" value="XM_010244137.2"/>
</dbReference>
<keyword evidence="4" id="KW-0539">Nucleus</keyword>
<keyword evidence="2" id="KW-0805">Transcription regulation</keyword>
<reference evidence="7" key="1">
    <citation type="submission" date="2025-08" db="UniProtKB">
        <authorList>
            <consortium name="RefSeq"/>
        </authorList>
    </citation>
    <scope>IDENTIFICATION</scope>
</reference>
<dbReference type="GeneID" id="104586783"/>
<evidence type="ECO:0000256" key="4">
    <source>
        <dbReference type="ARBA" id="ARBA00023242"/>
    </source>
</evidence>
<dbReference type="Pfam" id="PF06179">
    <property type="entry name" value="Med22"/>
    <property type="match status" value="1"/>
</dbReference>
<organism evidence="6 7">
    <name type="scientific">Nelumbo nucifera</name>
    <name type="common">Sacred lotus</name>
    <dbReference type="NCBI Taxonomy" id="4432"/>
    <lineage>
        <taxon>Eukaryota</taxon>
        <taxon>Viridiplantae</taxon>
        <taxon>Streptophyta</taxon>
        <taxon>Embryophyta</taxon>
        <taxon>Tracheophyta</taxon>
        <taxon>Spermatophyta</taxon>
        <taxon>Magnoliopsida</taxon>
        <taxon>Proteales</taxon>
        <taxon>Nelumbonaceae</taxon>
        <taxon>Nelumbo</taxon>
    </lineage>
</organism>
<dbReference type="OrthoDB" id="203279at2759"/>
<evidence type="ECO:0000256" key="5">
    <source>
        <dbReference type="SAM" id="MobiDB-lite"/>
    </source>
</evidence>
<keyword evidence="3" id="KW-0804">Transcription</keyword>
<name>A0A1U7YQS2_NELNU</name>
<dbReference type="PANTHER" id="PTHR12434">
    <property type="entry name" value="MEDIATOR OF RNA POLYMERASE II TRANSCRIPTION SUBUNIT 22"/>
    <property type="match status" value="1"/>
</dbReference>
<evidence type="ECO:0000313" key="6">
    <source>
        <dbReference type="Proteomes" id="UP000189703"/>
    </source>
</evidence>
<dbReference type="InterPro" id="IPR009332">
    <property type="entry name" value="Med22"/>
</dbReference>
<gene>
    <name evidence="7" type="primary">LOC104586783</name>
</gene>
<dbReference type="PANTHER" id="PTHR12434:SF6">
    <property type="entry name" value="MEDIATOR OF RNA POLYMERASE II TRANSCRIPTION SUBUNIT 22"/>
    <property type="match status" value="1"/>
</dbReference>
<dbReference type="Proteomes" id="UP000189703">
    <property type="component" value="Unplaced"/>
</dbReference>
<protein>
    <submittedName>
        <fullName evidence="7">Mediator of RNA polymerase II transcription subunit 22b-like isoform X2</fullName>
    </submittedName>
</protein>
<dbReference type="GO" id="GO:0003712">
    <property type="term" value="F:transcription coregulator activity"/>
    <property type="evidence" value="ECO:0007669"/>
    <property type="project" value="InterPro"/>
</dbReference>
<proteinExistence type="predicted"/>
<dbReference type="GO" id="GO:0016592">
    <property type="term" value="C:mediator complex"/>
    <property type="evidence" value="ECO:0007669"/>
    <property type="project" value="InterPro"/>
</dbReference>